<dbReference type="EMBL" id="VUMZ01000007">
    <property type="protein sequence ID" value="MST52212.1"/>
    <property type="molecule type" value="Genomic_DNA"/>
</dbReference>
<evidence type="ECO:0000256" key="1">
    <source>
        <dbReference type="ARBA" id="ARBA00010679"/>
    </source>
</evidence>
<evidence type="ECO:0000313" key="13">
    <source>
        <dbReference type="Proteomes" id="UP000474676"/>
    </source>
</evidence>
<dbReference type="InterPro" id="IPR023170">
    <property type="entry name" value="HhH_base_excis_C"/>
</dbReference>
<dbReference type="GO" id="GO:0006289">
    <property type="term" value="P:nucleotide-excision repair"/>
    <property type="evidence" value="ECO:0007669"/>
    <property type="project" value="InterPro"/>
</dbReference>
<evidence type="ECO:0000256" key="3">
    <source>
        <dbReference type="ARBA" id="ARBA00022763"/>
    </source>
</evidence>
<keyword evidence="6" id="KW-0456">Lyase</keyword>
<dbReference type="GO" id="GO:0006284">
    <property type="term" value="P:base-excision repair"/>
    <property type="evidence" value="ECO:0007669"/>
    <property type="project" value="InterPro"/>
</dbReference>
<dbReference type="EC" id="4.2.99.18" evidence="2"/>
<proteinExistence type="inferred from homology"/>
<feature type="compositionally biased region" description="Basic and acidic residues" evidence="10">
    <location>
        <begin position="144"/>
        <end position="155"/>
    </location>
</feature>
<keyword evidence="3" id="KW-0227">DNA damage</keyword>
<feature type="domain" description="HhH-GPD" evidence="11">
    <location>
        <begin position="160"/>
        <end position="305"/>
    </location>
</feature>
<dbReference type="Pfam" id="PF07934">
    <property type="entry name" value="OGG_N"/>
    <property type="match status" value="1"/>
</dbReference>
<gene>
    <name evidence="12" type="ORF">FYJ64_07820</name>
</gene>
<dbReference type="Pfam" id="PF00730">
    <property type="entry name" value="HhH-GPD"/>
    <property type="match status" value="1"/>
</dbReference>
<keyword evidence="8" id="KW-0326">Glycosidase</keyword>
<dbReference type="PANTHER" id="PTHR10242:SF2">
    <property type="entry name" value="N-GLYCOSYLASE_DNA LYASE"/>
    <property type="match status" value="1"/>
</dbReference>
<dbReference type="Proteomes" id="UP000474676">
    <property type="component" value="Unassembled WGS sequence"/>
</dbReference>
<comment type="caution">
    <text evidence="12">The sequence shown here is derived from an EMBL/GenBank/DDBJ whole genome shotgun (WGS) entry which is preliminary data.</text>
</comment>
<dbReference type="Gene3D" id="3.30.310.260">
    <property type="match status" value="1"/>
</dbReference>
<dbReference type="GeneID" id="303115231"/>
<sequence>MNSYTIRNLKDFQLDHIFDCGQCFRWNKTGPGVYSGMAMGRRVTMEQRGDSLTVTPCTKEEFDTIWRPYLDLDRDYGRIKEILAEKDPVMARACEWGTGIRILQQDLWEVIVSFIISQNNNIPRIKGCIERLCRLVGAAPEGEEDRRAPVQESRQEPGQAVRQTPGQEGLRAFGANVGLDGDQYPDFPSAQTLAALEPEDLAPARLGYRARYVIETARQVAEHGLPQTADQVLSLSGVGPKVANCILLFGMKKYDSFPIDVWVRRVMHELYGFREEDVKGMKAFAAAEFGEFGGFAQQYLFYYMRSL</sequence>
<dbReference type="AlphaFoldDB" id="A0A6L5Y872"/>
<dbReference type="SMART" id="SM00478">
    <property type="entry name" value="ENDO3c"/>
    <property type="match status" value="1"/>
</dbReference>
<name>A0A6L5Y872_9FIRM</name>
<keyword evidence="13" id="KW-1185">Reference proteome</keyword>
<dbReference type="SUPFAM" id="SSF48150">
    <property type="entry name" value="DNA-glycosylase"/>
    <property type="match status" value="1"/>
</dbReference>
<organism evidence="12 13">
    <name type="scientific">Hornefia butyriciproducens</name>
    <dbReference type="NCBI Taxonomy" id="2652293"/>
    <lineage>
        <taxon>Bacteria</taxon>
        <taxon>Bacillati</taxon>
        <taxon>Bacillota</taxon>
        <taxon>Clostridia</taxon>
        <taxon>Peptostreptococcales</taxon>
        <taxon>Anaerovoracaceae</taxon>
        <taxon>Hornefia</taxon>
    </lineage>
</organism>
<accession>A0A6L5Y872</accession>
<comment type="catalytic activity">
    <reaction evidence="9">
        <text>2'-deoxyribonucleotide-(2'-deoxyribose 5'-phosphate)-2'-deoxyribonucleotide-DNA = a 3'-end 2'-deoxyribonucleotide-(2,3-dehydro-2,3-deoxyribose 5'-phosphate)-DNA + a 5'-end 5'-phospho-2'-deoxyribonucleoside-DNA + H(+)</text>
        <dbReference type="Rhea" id="RHEA:66592"/>
        <dbReference type="Rhea" id="RHEA-COMP:13180"/>
        <dbReference type="Rhea" id="RHEA-COMP:16897"/>
        <dbReference type="Rhea" id="RHEA-COMP:17067"/>
        <dbReference type="ChEBI" id="CHEBI:15378"/>
        <dbReference type="ChEBI" id="CHEBI:136412"/>
        <dbReference type="ChEBI" id="CHEBI:157695"/>
        <dbReference type="ChEBI" id="CHEBI:167181"/>
        <dbReference type="EC" id="4.2.99.18"/>
    </reaction>
</comment>
<dbReference type="Gene3D" id="1.10.1670.10">
    <property type="entry name" value="Helix-hairpin-Helix base-excision DNA repair enzymes (C-terminal)"/>
    <property type="match status" value="1"/>
</dbReference>
<dbReference type="GO" id="GO:0140078">
    <property type="term" value="F:class I DNA-(apurinic or apyrimidinic site) endonuclease activity"/>
    <property type="evidence" value="ECO:0007669"/>
    <property type="project" value="UniProtKB-EC"/>
</dbReference>
<dbReference type="InterPro" id="IPR012904">
    <property type="entry name" value="OGG_N"/>
</dbReference>
<dbReference type="PANTHER" id="PTHR10242">
    <property type="entry name" value="8-OXOGUANINE DNA GLYCOSYLASE"/>
    <property type="match status" value="1"/>
</dbReference>
<evidence type="ECO:0000259" key="11">
    <source>
        <dbReference type="SMART" id="SM00478"/>
    </source>
</evidence>
<evidence type="ECO:0000313" key="12">
    <source>
        <dbReference type="EMBL" id="MST52212.1"/>
    </source>
</evidence>
<keyword evidence="7" id="KW-0511">Multifunctional enzyme</keyword>
<evidence type="ECO:0000256" key="8">
    <source>
        <dbReference type="ARBA" id="ARBA00023295"/>
    </source>
</evidence>
<feature type="region of interest" description="Disordered" evidence="10">
    <location>
        <begin position="142"/>
        <end position="167"/>
    </location>
</feature>
<evidence type="ECO:0000256" key="2">
    <source>
        <dbReference type="ARBA" id="ARBA00012720"/>
    </source>
</evidence>
<evidence type="ECO:0000256" key="9">
    <source>
        <dbReference type="ARBA" id="ARBA00044632"/>
    </source>
</evidence>
<dbReference type="InterPro" id="IPR003265">
    <property type="entry name" value="HhH-GPD_domain"/>
</dbReference>
<evidence type="ECO:0000256" key="5">
    <source>
        <dbReference type="ARBA" id="ARBA00023204"/>
    </source>
</evidence>
<evidence type="ECO:0000256" key="7">
    <source>
        <dbReference type="ARBA" id="ARBA00023268"/>
    </source>
</evidence>
<evidence type="ECO:0000256" key="10">
    <source>
        <dbReference type="SAM" id="MobiDB-lite"/>
    </source>
</evidence>
<keyword evidence="5" id="KW-0234">DNA repair</keyword>
<evidence type="ECO:0000256" key="6">
    <source>
        <dbReference type="ARBA" id="ARBA00023239"/>
    </source>
</evidence>
<dbReference type="GO" id="GO:0008534">
    <property type="term" value="F:oxidized purine nucleobase lesion DNA N-glycosylase activity"/>
    <property type="evidence" value="ECO:0007669"/>
    <property type="project" value="InterPro"/>
</dbReference>
<dbReference type="CDD" id="cd00056">
    <property type="entry name" value="ENDO3c"/>
    <property type="match status" value="1"/>
</dbReference>
<evidence type="ECO:0000256" key="4">
    <source>
        <dbReference type="ARBA" id="ARBA00022801"/>
    </source>
</evidence>
<dbReference type="InterPro" id="IPR052054">
    <property type="entry name" value="Oxidative_DNA_repair_enzyme"/>
</dbReference>
<reference evidence="12 13" key="1">
    <citation type="submission" date="2019-08" db="EMBL/GenBank/DDBJ databases">
        <title>In-depth cultivation of the pig gut microbiome towards novel bacterial diversity and tailored functional studies.</title>
        <authorList>
            <person name="Wylensek D."/>
            <person name="Hitch T.C.A."/>
            <person name="Clavel T."/>
        </authorList>
    </citation>
    <scope>NUCLEOTIDE SEQUENCE [LARGE SCALE GENOMIC DNA]</scope>
    <source>
        <strain evidence="12 13">WCA-MUC-591-APC-3H</strain>
    </source>
</reference>
<protein>
    <recommendedName>
        <fullName evidence="2">DNA-(apurinic or apyrimidinic site) lyase</fullName>
        <ecNumber evidence="2">4.2.99.18</ecNumber>
    </recommendedName>
</protein>
<dbReference type="SUPFAM" id="SSF55945">
    <property type="entry name" value="TATA-box binding protein-like"/>
    <property type="match status" value="1"/>
</dbReference>
<comment type="similarity">
    <text evidence="1">Belongs to the type-1 OGG1 family.</text>
</comment>
<dbReference type="GO" id="GO:0003684">
    <property type="term" value="F:damaged DNA binding"/>
    <property type="evidence" value="ECO:0007669"/>
    <property type="project" value="InterPro"/>
</dbReference>
<dbReference type="Gene3D" id="1.10.340.30">
    <property type="entry name" value="Hypothetical protein, domain 2"/>
    <property type="match status" value="1"/>
</dbReference>
<dbReference type="InterPro" id="IPR011257">
    <property type="entry name" value="DNA_glycosylase"/>
</dbReference>
<dbReference type="RefSeq" id="WP_154574633.1">
    <property type="nucleotide sequence ID" value="NZ_VUMZ01000007.1"/>
</dbReference>
<keyword evidence="4" id="KW-0378">Hydrolase</keyword>